<gene>
    <name evidence="11" type="ORF">SCF082_LOCUS50416</name>
</gene>
<dbReference type="Gene3D" id="3.20.20.100">
    <property type="entry name" value="NADP-dependent oxidoreductase domain"/>
    <property type="match status" value="1"/>
</dbReference>
<evidence type="ECO:0000313" key="11">
    <source>
        <dbReference type="EMBL" id="CAK9108396.1"/>
    </source>
</evidence>
<dbReference type="HAMAP" id="MF_00235">
    <property type="entry name" value="Adenylate_kinase_Adk"/>
    <property type="match status" value="1"/>
</dbReference>
<dbReference type="InterPro" id="IPR036598">
    <property type="entry name" value="GOLD_dom_sf"/>
</dbReference>
<dbReference type="InterPro" id="IPR033690">
    <property type="entry name" value="Adenylat_kinase_CS"/>
</dbReference>
<feature type="domain" description="GOLD" evidence="10">
    <location>
        <begin position="16"/>
        <end position="115"/>
    </location>
</feature>
<dbReference type="CDD" id="cd01428">
    <property type="entry name" value="ADK"/>
    <property type="match status" value="1"/>
</dbReference>
<dbReference type="SUPFAM" id="SSF51430">
    <property type="entry name" value="NAD(P)-linked oxidoreductase"/>
    <property type="match status" value="1"/>
</dbReference>
<dbReference type="PROSITE" id="PS50866">
    <property type="entry name" value="GOLD"/>
    <property type="match status" value="1"/>
</dbReference>
<dbReference type="Gene3D" id="2.60.120.680">
    <property type="entry name" value="GOLD domain"/>
    <property type="match status" value="1"/>
</dbReference>
<dbReference type="SUPFAM" id="SSF52540">
    <property type="entry name" value="P-loop containing nucleoside triphosphate hydrolases"/>
    <property type="match status" value="1"/>
</dbReference>
<dbReference type="InterPro" id="IPR036812">
    <property type="entry name" value="NAD(P)_OxRdtase_dom_sf"/>
</dbReference>
<dbReference type="InterPro" id="IPR009038">
    <property type="entry name" value="GOLD_dom"/>
</dbReference>
<accession>A0ABP0S7U9</accession>
<evidence type="ECO:0000259" key="10">
    <source>
        <dbReference type="PROSITE" id="PS50866"/>
    </source>
</evidence>
<evidence type="ECO:0000256" key="1">
    <source>
        <dbReference type="ARBA" id="ARBA00022490"/>
    </source>
</evidence>
<dbReference type="PANTHER" id="PTHR43364">
    <property type="entry name" value="NADH-SPECIFIC METHYLGLYOXAL REDUCTASE-RELATED"/>
    <property type="match status" value="1"/>
</dbReference>
<keyword evidence="2" id="KW-0808">Transferase</keyword>
<dbReference type="Pfam" id="PF00406">
    <property type="entry name" value="ADK"/>
    <property type="match status" value="1"/>
</dbReference>
<evidence type="ECO:0000256" key="8">
    <source>
        <dbReference type="ARBA" id="ARBA00023242"/>
    </source>
</evidence>
<sequence length="706" mass="76463">MQEGEGNGRANGEVARETKEVTVLAGDIHNVPVDAERGDLIQWGFQTEGGDIAFCVLLEKPDGDVQTLVSKDRVPSEDAAEEGNVMVEETGVIWLQWDNSYSWFKNKHLTFSVSVEPGGGDSARNGSNASPKTGSAQDGAAAVIFVLGGPGSGKGTQCALLTEGSEYVHLSAGDLLRAERVNPESKDGALIDAYIKEGKIVPIEITVKLLLNAMKANPSSCFLIDGFPRNQDNWDGWVRETAHSNVSVLGALFFDCPDDVITARLLERGKSSGRADDNADTIKKRLATYHKDTKPIIQLFADRNELWTINTHRSVAAIFAEVKPLVNGLVFGSGSPSAAGAGNGAGEGAGGDPDDQLARAEAQETSSAIVAPSKNPNIPLRVVLGTMTMAGQVDRDTSEQMLDLFAGAESVKRHLTAGRAELDTATMYQHGATERLLGSILGKRGDLKPGLLLASKVNPFKGYGDSLRPESVRKQCLQALNALKLDTLDVLYLHAPDHGTRIESTLQAMQELYLEGRFRELGLSNYSAWETVHIYHLCKQKGYVLPTLYQGMYNAITRDVERELLPALKTLGIRFYAYNPLAGGFLSGKHAAMVQFPKDGRFGESEWGIKYRDRFWKPEYFEALDLVKAACKRSAIPMAAASVRWVMHHSELVGGDNDAIILGASSLRHLEENLNAAAQGPLPAHIVASFDQAWAITKAACPSYSR</sequence>
<protein>
    <submittedName>
        <fullName evidence="11">Aflatoxin B1 aldehyde reductase member 2 (RAFAR2) (Succinic semialdehyde reductase) (SSA reductase)</fullName>
    </submittedName>
</protein>
<evidence type="ECO:0000256" key="4">
    <source>
        <dbReference type="ARBA" id="ARBA00022777"/>
    </source>
</evidence>
<dbReference type="PROSITE" id="PS00113">
    <property type="entry name" value="ADENYLATE_KINASE"/>
    <property type="match status" value="1"/>
</dbReference>
<evidence type="ECO:0000313" key="12">
    <source>
        <dbReference type="Proteomes" id="UP001642464"/>
    </source>
</evidence>
<dbReference type="EMBL" id="CAXAMM010043083">
    <property type="protein sequence ID" value="CAK9108396.1"/>
    <property type="molecule type" value="Genomic_DNA"/>
</dbReference>
<dbReference type="CDD" id="cd19075">
    <property type="entry name" value="AKR_AKR7A1-5"/>
    <property type="match status" value="1"/>
</dbReference>
<dbReference type="PROSITE" id="PS00062">
    <property type="entry name" value="ALDOKETO_REDUCTASE_2"/>
    <property type="match status" value="1"/>
</dbReference>
<proteinExistence type="inferred from homology"/>
<dbReference type="Pfam" id="PF00248">
    <property type="entry name" value="Aldo_ket_red"/>
    <property type="match status" value="1"/>
</dbReference>
<keyword evidence="4" id="KW-0418">Kinase</keyword>
<dbReference type="Gene3D" id="3.40.50.300">
    <property type="entry name" value="P-loop containing nucleotide triphosphate hydrolases"/>
    <property type="match status" value="1"/>
</dbReference>
<keyword evidence="5" id="KW-0067">ATP-binding</keyword>
<dbReference type="SUPFAM" id="SSF101576">
    <property type="entry name" value="Supernatant protein factor (SPF), C-terminal domain"/>
    <property type="match status" value="1"/>
</dbReference>
<keyword evidence="7" id="KW-0560">Oxidoreductase</keyword>
<evidence type="ECO:0000256" key="2">
    <source>
        <dbReference type="ARBA" id="ARBA00022679"/>
    </source>
</evidence>
<evidence type="ECO:0000256" key="5">
    <source>
        <dbReference type="ARBA" id="ARBA00022840"/>
    </source>
</evidence>
<comment type="catalytic activity">
    <reaction evidence="9">
        <text>UMP + ATP = UDP + ADP</text>
        <dbReference type="Rhea" id="RHEA:24400"/>
        <dbReference type="ChEBI" id="CHEBI:30616"/>
        <dbReference type="ChEBI" id="CHEBI:57865"/>
        <dbReference type="ChEBI" id="CHEBI:58223"/>
        <dbReference type="ChEBI" id="CHEBI:456216"/>
        <dbReference type="EC" id="2.7.4.14"/>
    </reaction>
</comment>
<dbReference type="InterPro" id="IPR000850">
    <property type="entry name" value="Adenylat/UMP-CMP_kin"/>
</dbReference>
<dbReference type="InterPro" id="IPR006266">
    <property type="entry name" value="UMP_CMP_kinase"/>
</dbReference>
<evidence type="ECO:0000256" key="9">
    <source>
        <dbReference type="ARBA" id="ARBA00048116"/>
    </source>
</evidence>
<dbReference type="InterPro" id="IPR027417">
    <property type="entry name" value="P-loop_NTPase"/>
</dbReference>
<dbReference type="InterPro" id="IPR023210">
    <property type="entry name" value="NADP_OxRdtase_dom"/>
</dbReference>
<dbReference type="NCBIfam" id="TIGR01359">
    <property type="entry name" value="UMP_CMP_kin_fam"/>
    <property type="match status" value="1"/>
</dbReference>
<dbReference type="PRINTS" id="PR00094">
    <property type="entry name" value="ADENYLTKNASE"/>
</dbReference>
<keyword evidence="1" id="KW-0963">Cytoplasm</keyword>
<comment type="caution">
    <text evidence="11">The sequence shown here is derived from an EMBL/GenBank/DDBJ whole genome shotgun (WGS) entry which is preliminary data.</text>
</comment>
<organism evidence="11 12">
    <name type="scientific">Durusdinium trenchii</name>
    <dbReference type="NCBI Taxonomy" id="1381693"/>
    <lineage>
        <taxon>Eukaryota</taxon>
        <taxon>Sar</taxon>
        <taxon>Alveolata</taxon>
        <taxon>Dinophyceae</taxon>
        <taxon>Suessiales</taxon>
        <taxon>Symbiodiniaceae</taxon>
        <taxon>Durusdinium</taxon>
    </lineage>
</organism>
<keyword evidence="3" id="KW-0547">Nucleotide-binding</keyword>
<evidence type="ECO:0000256" key="7">
    <source>
        <dbReference type="ARBA" id="ARBA00023002"/>
    </source>
</evidence>
<keyword evidence="8" id="KW-0539">Nucleus</keyword>
<name>A0ABP0S7U9_9DINO</name>
<dbReference type="InterPro" id="IPR018170">
    <property type="entry name" value="Aldo/ket_reductase_CS"/>
</dbReference>
<dbReference type="PANTHER" id="PTHR43364:SF4">
    <property type="entry name" value="NAD(P)-LINKED OXIDOREDUCTASE SUPERFAMILY PROTEIN"/>
    <property type="match status" value="1"/>
</dbReference>
<dbReference type="Proteomes" id="UP001642464">
    <property type="component" value="Unassembled WGS sequence"/>
</dbReference>
<keyword evidence="12" id="KW-1185">Reference proteome</keyword>
<dbReference type="InterPro" id="IPR050523">
    <property type="entry name" value="AKR_Detox_Biosynth"/>
</dbReference>
<evidence type="ECO:0000256" key="3">
    <source>
        <dbReference type="ARBA" id="ARBA00022741"/>
    </source>
</evidence>
<reference evidence="11 12" key="1">
    <citation type="submission" date="2024-02" db="EMBL/GenBank/DDBJ databases">
        <authorList>
            <person name="Chen Y."/>
            <person name="Shah S."/>
            <person name="Dougan E. K."/>
            <person name="Thang M."/>
            <person name="Chan C."/>
        </authorList>
    </citation>
    <scope>NUCLEOTIDE SEQUENCE [LARGE SCALE GENOMIC DNA]</scope>
</reference>
<evidence type="ECO:0000256" key="6">
    <source>
        <dbReference type="ARBA" id="ARBA00022975"/>
    </source>
</evidence>
<keyword evidence="6" id="KW-0665">Pyrimidine biosynthesis</keyword>